<dbReference type="InterPro" id="IPR017923">
    <property type="entry name" value="TFIIS_N"/>
</dbReference>
<organism evidence="6 7">
    <name type="scientific">Lupinus albus</name>
    <name type="common">White lupine</name>
    <name type="synonym">Lupinus termis</name>
    <dbReference type="NCBI Taxonomy" id="3870"/>
    <lineage>
        <taxon>Eukaryota</taxon>
        <taxon>Viridiplantae</taxon>
        <taxon>Streptophyta</taxon>
        <taxon>Embryophyta</taxon>
        <taxon>Tracheophyta</taxon>
        <taxon>Spermatophyta</taxon>
        <taxon>Magnoliopsida</taxon>
        <taxon>eudicotyledons</taxon>
        <taxon>Gunneridae</taxon>
        <taxon>Pentapetalae</taxon>
        <taxon>rosids</taxon>
        <taxon>fabids</taxon>
        <taxon>Fabales</taxon>
        <taxon>Fabaceae</taxon>
        <taxon>Papilionoideae</taxon>
        <taxon>50 kb inversion clade</taxon>
        <taxon>genistoids sensu lato</taxon>
        <taxon>core genistoids</taxon>
        <taxon>Genisteae</taxon>
        <taxon>Lupinus</taxon>
    </lineage>
</organism>
<protein>
    <submittedName>
        <fullName evidence="6">Putative transcription regulator IWS1 family</fullName>
    </submittedName>
</protein>
<dbReference type="PANTHER" id="PTHR47210:SF1">
    <property type="entry name" value="MEDIATOR OF RNA POLYMERASE II TRANSCRIPTION SUBUNIT 26C-RELATED"/>
    <property type="match status" value="1"/>
</dbReference>
<feature type="compositionally biased region" description="Basic and acidic residues" evidence="4">
    <location>
        <begin position="248"/>
        <end position="260"/>
    </location>
</feature>
<dbReference type="EMBL" id="WOCE01000012">
    <property type="protein sequence ID" value="KAE9602796.1"/>
    <property type="molecule type" value="Genomic_DNA"/>
</dbReference>
<evidence type="ECO:0000256" key="3">
    <source>
        <dbReference type="PROSITE-ProRule" id="PRU00649"/>
    </source>
</evidence>
<evidence type="ECO:0000313" key="6">
    <source>
        <dbReference type="EMBL" id="KAE9602796.1"/>
    </source>
</evidence>
<feature type="compositionally biased region" description="Polar residues" evidence="4">
    <location>
        <begin position="188"/>
        <end position="197"/>
    </location>
</feature>
<comment type="subcellular location">
    <subcellularLocation>
        <location evidence="1 3">Nucleus</location>
    </subcellularLocation>
</comment>
<keyword evidence="7" id="KW-1185">Reference proteome</keyword>
<dbReference type="InterPro" id="IPR003617">
    <property type="entry name" value="TFIIS/CRSP70_N_sub"/>
</dbReference>
<feature type="compositionally biased region" description="Polar residues" evidence="4">
    <location>
        <begin position="205"/>
        <end position="215"/>
    </location>
</feature>
<dbReference type="PANTHER" id="PTHR47210">
    <property type="entry name" value="MEDIATOR OF RNA POLYMERASE II TRANSCRIPTION SUBUNIT 26C-RELATED"/>
    <property type="match status" value="1"/>
</dbReference>
<keyword evidence="2 3" id="KW-0539">Nucleus</keyword>
<dbReference type="SUPFAM" id="SSF47676">
    <property type="entry name" value="Conserved domain common to transcription factors TFIIS, elongin A, CRSP70"/>
    <property type="match status" value="1"/>
</dbReference>
<feature type="domain" description="TFIIS N-terminal" evidence="5">
    <location>
        <begin position="90"/>
        <end position="167"/>
    </location>
</feature>
<evidence type="ECO:0000259" key="5">
    <source>
        <dbReference type="PROSITE" id="PS51319"/>
    </source>
</evidence>
<evidence type="ECO:0000256" key="4">
    <source>
        <dbReference type="SAM" id="MobiDB-lite"/>
    </source>
</evidence>
<dbReference type="CDD" id="cd00183">
    <property type="entry name" value="TFIIS_I"/>
    <property type="match status" value="1"/>
</dbReference>
<feature type="region of interest" description="Disordered" evidence="4">
    <location>
        <begin position="185"/>
        <end position="260"/>
    </location>
</feature>
<dbReference type="InterPro" id="IPR044790">
    <property type="entry name" value="MD26C-like"/>
</dbReference>
<dbReference type="OrthoDB" id="550309at2759"/>
<dbReference type="Pfam" id="PF08711">
    <property type="entry name" value="Med26"/>
    <property type="match status" value="1"/>
</dbReference>
<evidence type="ECO:0000313" key="7">
    <source>
        <dbReference type="Proteomes" id="UP000447434"/>
    </source>
</evidence>
<reference evidence="7" key="1">
    <citation type="journal article" date="2020" name="Nat. Commun.">
        <title>Genome sequence of the cluster root forming white lupin.</title>
        <authorList>
            <person name="Hufnagel B."/>
            <person name="Marques A."/>
            <person name="Soriano A."/>
            <person name="Marques L."/>
            <person name="Divol F."/>
            <person name="Doumas P."/>
            <person name="Sallet E."/>
            <person name="Mancinotti D."/>
            <person name="Carrere S."/>
            <person name="Marande W."/>
            <person name="Arribat S."/>
            <person name="Keller J."/>
            <person name="Huneau C."/>
            <person name="Blein T."/>
            <person name="Aime D."/>
            <person name="Laguerre M."/>
            <person name="Taylor J."/>
            <person name="Schubert V."/>
            <person name="Nelson M."/>
            <person name="Geu-Flores F."/>
            <person name="Crespi M."/>
            <person name="Gallardo-Guerrero K."/>
            <person name="Delaux P.-M."/>
            <person name="Salse J."/>
            <person name="Berges H."/>
            <person name="Guyot R."/>
            <person name="Gouzy J."/>
            <person name="Peret B."/>
        </authorList>
    </citation>
    <scope>NUCLEOTIDE SEQUENCE [LARGE SCALE GENOMIC DNA]</scope>
    <source>
        <strain evidence="7">cv. Amiga</strain>
    </source>
</reference>
<evidence type="ECO:0000256" key="2">
    <source>
        <dbReference type="ARBA" id="ARBA00023242"/>
    </source>
</evidence>
<comment type="caution">
    <text evidence="6">The sequence shown here is derived from an EMBL/GenBank/DDBJ whole genome shotgun (WGS) entry which is preliminary data.</text>
</comment>
<dbReference type="SMART" id="SM00509">
    <property type="entry name" value="TFS2N"/>
    <property type="match status" value="1"/>
</dbReference>
<dbReference type="PROSITE" id="PS51319">
    <property type="entry name" value="TFIIS_N"/>
    <property type="match status" value="1"/>
</dbReference>
<proteinExistence type="predicted"/>
<gene>
    <name evidence="6" type="ORF">Lalb_Chr12g0203361</name>
</gene>
<name>A0A6A4PMY9_LUPAL</name>
<dbReference type="AlphaFoldDB" id="A0A6A4PMY9"/>
<accession>A0A6A4PMY9</accession>
<evidence type="ECO:0000256" key="1">
    <source>
        <dbReference type="ARBA" id="ARBA00004123"/>
    </source>
</evidence>
<dbReference type="GO" id="GO:0005634">
    <property type="term" value="C:nucleus"/>
    <property type="evidence" value="ECO:0007669"/>
    <property type="project" value="UniProtKB-SubCell"/>
</dbReference>
<dbReference type="Gene3D" id="1.20.930.10">
    <property type="entry name" value="Conserved domain common to transcription factors TFIIS, elongin A, CRSP70"/>
    <property type="match status" value="1"/>
</dbReference>
<sequence>MDLEDFRSIMESASVDVWLLMDAAIAVASIDNVDELKRRRDQIVERLYTATSAPPPCRNYETNNNEEIVKVEVEEEEEEELDPYGGLSDDEQKKILEIKQQLEYPNQSEESLMELLHTLADMDITFEELQDTDIGRHVNKLRKHSSNDVKKLVKLLVSKWKGIVDEWVKSKTLGEEVTNVMVDEDSPQQKTTQNGHHQSPEFAHSPNQHNGNSGSEVELKKAKAIPRKVAPPKPAYAPPSLRTSDPQNRQREHNLDSERLDYATKRLQENYKEAANAKKQRTIQVMDLHELPKPKNKNVFFAKK</sequence>
<dbReference type="InterPro" id="IPR035441">
    <property type="entry name" value="TFIIS/LEDGF_dom_sf"/>
</dbReference>
<dbReference type="Proteomes" id="UP000447434">
    <property type="component" value="Chromosome 12"/>
</dbReference>